<evidence type="ECO:0000256" key="9">
    <source>
        <dbReference type="PIRSR" id="PIRSR602401-1"/>
    </source>
</evidence>
<accession>A0A8T0FXB1</accession>
<evidence type="ECO:0000256" key="6">
    <source>
        <dbReference type="ARBA" id="ARBA00023004"/>
    </source>
</evidence>
<dbReference type="InterPro" id="IPR050196">
    <property type="entry name" value="Cytochrome_P450_Monoox"/>
</dbReference>
<comment type="caution">
    <text evidence="11">The sequence shown here is derived from an EMBL/GenBank/DDBJ whole genome shotgun (WGS) entry which is preliminary data.</text>
</comment>
<evidence type="ECO:0000256" key="2">
    <source>
        <dbReference type="ARBA" id="ARBA00004586"/>
    </source>
</evidence>
<evidence type="ECO:0000256" key="7">
    <source>
        <dbReference type="ARBA" id="ARBA00023033"/>
    </source>
</evidence>
<keyword evidence="5" id="KW-0256">Endoplasmic reticulum</keyword>
<keyword evidence="10" id="KW-0560">Oxidoreductase</keyword>
<dbReference type="PRINTS" id="PR00463">
    <property type="entry name" value="EP450I"/>
</dbReference>
<keyword evidence="4 9" id="KW-0349">Heme</keyword>
<comment type="similarity">
    <text evidence="3 10">Belongs to the cytochrome P450 family.</text>
</comment>
<dbReference type="PANTHER" id="PTHR24291">
    <property type="entry name" value="CYTOCHROME P450 FAMILY 4"/>
    <property type="match status" value="1"/>
</dbReference>
<dbReference type="SUPFAM" id="SSF48264">
    <property type="entry name" value="Cytochrome P450"/>
    <property type="match status" value="1"/>
</dbReference>
<comment type="subcellular location">
    <subcellularLocation>
        <location evidence="2">Endoplasmic reticulum membrane</location>
    </subcellularLocation>
</comment>
<dbReference type="PROSITE" id="PS00086">
    <property type="entry name" value="CYTOCHROME_P450"/>
    <property type="match status" value="1"/>
</dbReference>
<reference evidence="11" key="1">
    <citation type="journal article" date="2020" name="bioRxiv">
        <title>Chromosome-level reference genome of the European wasp spider Argiope bruennichi: a resource for studies on range expansion and evolutionary adaptation.</title>
        <authorList>
            <person name="Sheffer M.M."/>
            <person name="Hoppe A."/>
            <person name="Krehenwinkel H."/>
            <person name="Uhl G."/>
            <person name="Kuss A.W."/>
            <person name="Jensen L."/>
            <person name="Jensen C."/>
            <person name="Gillespie R.G."/>
            <person name="Hoff K.J."/>
            <person name="Prost S."/>
        </authorList>
    </citation>
    <scope>NUCLEOTIDE SEQUENCE</scope>
</reference>
<evidence type="ECO:0000256" key="8">
    <source>
        <dbReference type="ARBA" id="ARBA00023136"/>
    </source>
</evidence>
<sequence length="139" mass="16240">MLGKESLRLFPSLPVIGRILDEDIEYNGMFIPKGTHVHCNIISLHRRDDIYPNPDVFDPDRFQPENSLNRQPYAYIPFSAGRRNCIGQKFALLEEKVVISNILRHFKVVSLDPRDQFHTKIEFSLRPAQPVRLKFIPIR</sequence>
<reference evidence="11" key="2">
    <citation type="submission" date="2020-06" db="EMBL/GenBank/DDBJ databases">
        <authorList>
            <person name="Sheffer M."/>
        </authorList>
    </citation>
    <scope>NUCLEOTIDE SEQUENCE</scope>
</reference>
<dbReference type="InterPro" id="IPR036396">
    <property type="entry name" value="Cyt_P450_sf"/>
</dbReference>
<name>A0A8T0FXB1_ARGBR</name>
<evidence type="ECO:0000256" key="10">
    <source>
        <dbReference type="RuleBase" id="RU000461"/>
    </source>
</evidence>
<evidence type="ECO:0000256" key="4">
    <source>
        <dbReference type="ARBA" id="ARBA00022617"/>
    </source>
</evidence>
<keyword evidence="12" id="KW-1185">Reference proteome</keyword>
<feature type="binding site" description="axial binding residue" evidence="9">
    <location>
        <position position="85"/>
    </location>
    <ligand>
        <name>heme</name>
        <dbReference type="ChEBI" id="CHEBI:30413"/>
    </ligand>
    <ligandPart>
        <name>Fe</name>
        <dbReference type="ChEBI" id="CHEBI:18248"/>
    </ligandPart>
</feature>
<dbReference type="AlphaFoldDB" id="A0A8T0FXB1"/>
<dbReference type="GO" id="GO:0004497">
    <property type="term" value="F:monooxygenase activity"/>
    <property type="evidence" value="ECO:0007669"/>
    <property type="project" value="UniProtKB-KW"/>
</dbReference>
<dbReference type="InterPro" id="IPR001128">
    <property type="entry name" value="Cyt_P450"/>
</dbReference>
<gene>
    <name evidence="11" type="ORF">HNY73_002801</name>
</gene>
<dbReference type="GO" id="GO:0016705">
    <property type="term" value="F:oxidoreductase activity, acting on paired donors, with incorporation or reduction of molecular oxygen"/>
    <property type="evidence" value="ECO:0007669"/>
    <property type="project" value="InterPro"/>
</dbReference>
<dbReference type="Pfam" id="PF00067">
    <property type="entry name" value="p450"/>
    <property type="match status" value="1"/>
</dbReference>
<dbReference type="InterPro" id="IPR002401">
    <property type="entry name" value="Cyt_P450_E_grp-I"/>
</dbReference>
<dbReference type="Proteomes" id="UP000807504">
    <property type="component" value="Unassembled WGS sequence"/>
</dbReference>
<evidence type="ECO:0000256" key="5">
    <source>
        <dbReference type="ARBA" id="ARBA00022824"/>
    </source>
</evidence>
<keyword evidence="7 10" id="KW-0503">Monooxygenase</keyword>
<dbReference type="GO" id="GO:0020037">
    <property type="term" value="F:heme binding"/>
    <property type="evidence" value="ECO:0007669"/>
    <property type="project" value="InterPro"/>
</dbReference>
<dbReference type="InterPro" id="IPR017972">
    <property type="entry name" value="Cyt_P450_CS"/>
</dbReference>
<evidence type="ECO:0000256" key="1">
    <source>
        <dbReference type="ARBA" id="ARBA00001971"/>
    </source>
</evidence>
<evidence type="ECO:0000313" key="12">
    <source>
        <dbReference type="Proteomes" id="UP000807504"/>
    </source>
</evidence>
<dbReference type="Gene3D" id="1.10.630.10">
    <property type="entry name" value="Cytochrome P450"/>
    <property type="match status" value="1"/>
</dbReference>
<dbReference type="EMBL" id="JABXBU010000002">
    <property type="protein sequence ID" value="KAF8794885.1"/>
    <property type="molecule type" value="Genomic_DNA"/>
</dbReference>
<comment type="cofactor">
    <cofactor evidence="1 9">
        <name>heme</name>
        <dbReference type="ChEBI" id="CHEBI:30413"/>
    </cofactor>
</comment>
<keyword evidence="8" id="KW-0472">Membrane</keyword>
<dbReference type="PRINTS" id="PR00385">
    <property type="entry name" value="P450"/>
</dbReference>
<protein>
    <submittedName>
        <fullName evidence="11">Cytochrome P450 4C1 like protein</fullName>
    </submittedName>
</protein>
<evidence type="ECO:0000313" key="11">
    <source>
        <dbReference type="EMBL" id="KAF8794885.1"/>
    </source>
</evidence>
<proteinExistence type="inferred from homology"/>
<dbReference type="PANTHER" id="PTHR24291:SF189">
    <property type="entry name" value="CYTOCHROME P450 4C3-RELATED"/>
    <property type="match status" value="1"/>
</dbReference>
<evidence type="ECO:0000256" key="3">
    <source>
        <dbReference type="ARBA" id="ARBA00010617"/>
    </source>
</evidence>
<dbReference type="GO" id="GO:0005789">
    <property type="term" value="C:endoplasmic reticulum membrane"/>
    <property type="evidence" value="ECO:0007669"/>
    <property type="project" value="UniProtKB-SubCell"/>
</dbReference>
<dbReference type="GO" id="GO:0005506">
    <property type="term" value="F:iron ion binding"/>
    <property type="evidence" value="ECO:0007669"/>
    <property type="project" value="InterPro"/>
</dbReference>
<keyword evidence="6 9" id="KW-0408">Iron</keyword>
<organism evidence="11 12">
    <name type="scientific">Argiope bruennichi</name>
    <name type="common">Wasp spider</name>
    <name type="synonym">Aranea bruennichi</name>
    <dbReference type="NCBI Taxonomy" id="94029"/>
    <lineage>
        <taxon>Eukaryota</taxon>
        <taxon>Metazoa</taxon>
        <taxon>Ecdysozoa</taxon>
        <taxon>Arthropoda</taxon>
        <taxon>Chelicerata</taxon>
        <taxon>Arachnida</taxon>
        <taxon>Araneae</taxon>
        <taxon>Araneomorphae</taxon>
        <taxon>Entelegynae</taxon>
        <taxon>Araneoidea</taxon>
        <taxon>Araneidae</taxon>
        <taxon>Argiope</taxon>
    </lineage>
</organism>
<keyword evidence="9 10" id="KW-0479">Metal-binding</keyword>